<keyword evidence="2 6" id="KW-0963">Cytoplasm</keyword>
<feature type="binding site" evidence="6">
    <location>
        <position position="44"/>
    </location>
    <ligand>
        <name>Mg(2+)</name>
        <dbReference type="ChEBI" id="CHEBI:18420"/>
    </ligand>
</feature>
<comment type="cofactor">
    <cofactor evidence="6">
        <name>Mg(2+)</name>
        <dbReference type="ChEBI" id="CHEBI:18420"/>
    </cofactor>
</comment>
<dbReference type="CDD" id="cd06559">
    <property type="entry name" value="Endonuclease_V"/>
    <property type="match status" value="1"/>
</dbReference>
<keyword evidence="6" id="KW-0479">Metal-binding</keyword>
<comment type="subcellular location">
    <subcellularLocation>
        <location evidence="1 6">Cytoplasm</location>
    </subcellularLocation>
</comment>
<reference evidence="7" key="1">
    <citation type="journal article" date="2020" name="mSystems">
        <title>Genome- and Community-Level Interaction Insights into Carbon Utilization and Element Cycling Functions of Hydrothermarchaeota in Hydrothermal Sediment.</title>
        <authorList>
            <person name="Zhou Z."/>
            <person name="Liu Y."/>
            <person name="Xu W."/>
            <person name="Pan J."/>
            <person name="Luo Z.H."/>
            <person name="Li M."/>
        </authorList>
    </citation>
    <scope>NUCLEOTIDE SEQUENCE [LARGE SCALE GENOMIC DNA]</scope>
    <source>
        <strain evidence="7">SpSt-143</strain>
    </source>
</reference>
<dbReference type="GO" id="GO:0043737">
    <property type="term" value="F:deoxyribonuclease V activity"/>
    <property type="evidence" value="ECO:0007669"/>
    <property type="project" value="UniProtKB-UniRule"/>
</dbReference>
<comment type="similarity">
    <text evidence="6">Belongs to the endonuclease V family.</text>
</comment>
<name>A0A7V2AYT3_RHOMR</name>
<keyword evidence="5 6" id="KW-0378">Hydrolase</keyword>
<dbReference type="InterPro" id="IPR007581">
    <property type="entry name" value="Endonuclease-V"/>
</dbReference>
<evidence type="ECO:0000313" key="7">
    <source>
        <dbReference type="EMBL" id="HER95143.1"/>
    </source>
</evidence>
<feature type="site" description="Interaction with target DNA" evidence="6">
    <location>
        <position position="80"/>
    </location>
</feature>
<proteinExistence type="inferred from homology"/>
<feature type="binding site" evidence="6">
    <location>
        <position position="110"/>
    </location>
    <ligand>
        <name>Mg(2+)</name>
        <dbReference type="ChEBI" id="CHEBI:18420"/>
    </ligand>
</feature>
<accession>A0A7V2AYT3</accession>
<dbReference type="GO" id="GO:0003727">
    <property type="term" value="F:single-stranded RNA binding"/>
    <property type="evidence" value="ECO:0007669"/>
    <property type="project" value="TreeGrafter"/>
</dbReference>
<keyword evidence="6" id="KW-0234">DNA repair</keyword>
<dbReference type="NCBIfam" id="NF008629">
    <property type="entry name" value="PRK11617.1"/>
    <property type="match status" value="1"/>
</dbReference>
<evidence type="ECO:0000256" key="5">
    <source>
        <dbReference type="ARBA" id="ARBA00022801"/>
    </source>
</evidence>
<dbReference type="Gene3D" id="3.30.2170.10">
    <property type="entry name" value="archaeoglobus fulgidus dsm 4304 superfamily"/>
    <property type="match status" value="1"/>
</dbReference>
<dbReference type="Pfam" id="PF04493">
    <property type="entry name" value="Endonuclease_5"/>
    <property type="match status" value="1"/>
</dbReference>
<keyword evidence="3 6" id="KW-0540">Nuclease</keyword>
<organism evidence="7">
    <name type="scientific">Rhodothermus marinus</name>
    <name type="common">Rhodothermus obamensis</name>
    <dbReference type="NCBI Taxonomy" id="29549"/>
    <lineage>
        <taxon>Bacteria</taxon>
        <taxon>Pseudomonadati</taxon>
        <taxon>Rhodothermota</taxon>
        <taxon>Rhodothermia</taxon>
        <taxon>Rhodothermales</taxon>
        <taxon>Rhodothermaceae</taxon>
        <taxon>Rhodothermus</taxon>
    </lineage>
</organism>
<gene>
    <name evidence="6" type="primary">nfi</name>
    <name evidence="7" type="ORF">ENO59_01270</name>
</gene>
<dbReference type="GO" id="GO:0000287">
    <property type="term" value="F:magnesium ion binding"/>
    <property type="evidence" value="ECO:0007669"/>
    <property type="project" value="UniProtKB-UniRule"/>
</dbReference>
<evidence type="ECO:0000256" key="1">
    <source>
        <dbReference type="ARBA" id="ARBA00004496"/>
    </source>
</evidence>
<evidence type="ECO:0000256" key="2">
    <source>
        <dbReference type="ARBA" id="ARBA00022490"/>
    </source>
</evidence>
<evidence type="ECO:0000256" key="3">
    <source>
        <dbReference type="ARBA" id="ARBA00022722"/>
    </source>
</evidence>
<dbReference type="AlphaFoldDB" id="A0A7V2AYT3"/>
<comment type="caution">
    <text evidence="7">The sequence shown here is derived from an EMBL/GenBank/DDBJ whole genome shotgun (WGS) entry which is preliminary data.</text>
</comment>
<evidence type="ECO:0000256" key="6">
    <source>
        <dbReference type="HAMAP-Rule" id="MF_00801"/>
    </source>
</evidence>
<dbReference type="EMBL" id="DSGB01000002">
    <property type="protein sequence ID" value="HER95143.1"/>
    <property type="molecule type" value="Genomic_DNA"/>
</dbReference>
<dbReference type="GO" id="GO:0006281">
    <property type="term" value="P:DNA repair"/>
    <property type="evidence" value="ECO:0007669"/>
    <property type="project" value="UniProtKB-UniRule"/>
</dbReference>
<dbReference type="HAMAP" id="MF_00801">
    <property type="entry name" value="Endonuclease_5"/>
    <property type="match status" value="1"/>
</dbReference>
<sequence length="219" mass="23813">MGLRARLTHTWDLTPPEAQALQCWLAQRVQLTPLSAVKTVAGLDVSVRAGKGRAAAVVWHLTAQCVVETAFFEGPVAFPYIPGLLSFREVPLLLAVLERLKGTPDVLMVDAQGIAHPRRCGLATHLGVLLDHPALGVAKSRLIGHHEEPALEKGSWTPLYDHGEVIGAVVRTRAGVRPVYVSAGHRITLEDAIALTLRCTTRFRLPEPTRLADQLSRKA</sequence>
<dbReference type="PANTHER" id="PTHR28511:SF1">
    <property type="entry name" value="ENDONUCLEASE V"/>
    <property type="match status" value="1"/>
</dbReference>
<keyword evidence="4 6" id="KW-0255">Endonuclease</keyword>
<comment type="catalytic activity">
    <reaction evidence="6">
        <text>Endonucleolytic cleavage at apurinic or apyrimidinic sites to products with a 5'-phosphate.</text>
        <dbReference type="EC" id="3.1.21.7"/>
    </reaction>
</comment>
<dbReference type="PANTHER" id="PTHR28511">
    <property type="entry name" value="ENDONUCLEASE V"/>
    <property type="match status" value="1"/>
</dbReference>
<dbReference type="GO" id="GO:0005737">
    <property type="term" value="C:cytoplasm"/>
    <property type="evidence" value="ECO:0007669"/>
    <property type="project" value="UniProtKB-SubCell"/>
</dbReference>
<keyword evidence="6" id="KW-0227">DNA damage</keyword>
<keyword evidence="6" id="KW-0460">Magnesium</keyword>
<protein>
    <recommendedName>
        <fullName evidence="6">Endonuclease V</fullName>
        <ecNumber evidence="6">3.1.21.7</ecNumber>
    </recommendedName>
    <alternativeName>
        <fullName evidence="6">Deoxyinosine 3'endonuclease</fullName>
    </alternativeName>
    <alternativeName>
        <fullName evidence="6">Deoxyribonuclease V</fullName>
        <shortName evidence="6">DNase V</shortName>
    </alternativeName>
</protein>
<dbReference type="GO" id="GO:0016891">
    <property type="term" value="F:RNA endonuclease activity producing 5'-phosphomonoesters, hydrolytic mechanism"/>
    <property type="evidence" value="ECO:0007669"/>
    <property type="project" value="TreeGrafter"/>
</dbReference>
<dbReference type="EC" id="3.1.21.7" evidence="6"/>
<comment type="function">
    <text evidence="6">DNA repair enzyme involved in the repair of deaminated bases. Selectively cleaves double-stranded DNA at the second phosphodiester bond 3' to a deoxyinosine leaving behind the intact lesion on the nicked DNA.</text>
</comment>
<evidence type="ECO:0000256" key="4">
    <source>
        <dbReference type="ARBA" id="ARBA00022759"/>
    </source>
</evidence>